<dbReference type="GO" id="GO:0005739">
    <property type="term" value="C:mitochondrion"/>
    <property type="evidence" value="ECO:0007669"/>
    <property type="project" value="TreeGrafter"/>
</dbReference>
<accession>K0TM95</accession>
<dbReference type="InterPro" id="IPR036386">
    <property type="entry name" value="HscB_C_sf"/>
</dbReference>
<keyword evidence="6" id="KW-1185">Reference proteome</keyword>
<dbReference type="OrthoDB" id="47771at2759"/>
<dbReference type="PANTHER" id="PTHR14021">
    <property type="entry name" value="IRON-SULFUR CLUSTER CO-CHAPERONE PROTEIN HSCB"/>
    <property type="match status" value="1"/>
</dbReference>
<feature type="region of interest" description="Disordered" evidence="3">
    <location>
        <begin position="1"/>
        <end position="36"/>
    </location>
</feature>
<proteinExistence type="inferred from homology"/>
<dbReference type="PROSITE" id="PS50076">
    <property type="entry name" value="DNAJ_2"/>
    <property type="match status" value="1"/>
</dbReference>
<dbReference type="InterPro" id="IPR036869">
    <property type="entry name" value="J_dom_sf"/>
</dbReference>
<sequence>MAVHSRPSGRGVSGMDRAGSRNGGRSNRGRLSKEGPRDAIGGVCHCGRHDEAVEIQLVKDEFRSPQKTGKTRHTQGDVLCRLLGGAKEHLHWGHGARLTLVSTPLETSLPNHDLDPGLEWHLPFSIVCCTAGMWACLLLRRPIAGLGTMLQRHLSMSSKSITHFDVLGVEPSFTQSTADLKSKYKKLMVEFHPDRHVSSDEEVKTEMAEKAIDVTRAFNTIGDPLSRALYLLELRGASLDESDNLREEVEGASSDEELRPLLQSCEESIRELCKGIDNSFRANKIEDAKLLTAKLQYWKRIEERIVDKISSKT</sequence>
<evidence type="ECO:0000256" key="1">
    <source>
        <dbReference type="ARBA" id="ARBA00010476"/>
    </source>
</evidence>
<dbReference type="InterPro" id="IPR001623">
    <property type="entry name" value="DnaJ_domain"/>
</dbReference>
<protein>
    <recommendedName>
        <fullName evidence="4">J domain-containing protein</fullName>
    </recommendedName>
</protein>
<organism evidence="5 6">
    <name type="scientific">Thalassiosira oceanica</name>
    <name type="common">Marine diatom</name>
    <dbReference type="NCBI Taxonomy" id="159749"/>
    <lineage>
        <taxon>Eukaryota</taxon>
        <taxon>Sar</taxon>
        <taxon>Stramenopiles</taxon>
        <taxon>Ochrophyta</taxon>
        <taxon>Bacillariophyta</taxon>
        <taxon>Coscinodiscophyceae</taxon>
        <taxon>Thalassiosirophycidae</taxon>
        <taxon>Thalassiosirales</taxon>
        <taxon>Thalassiosiraceae</taxon>
        <taxon>Thalassiosira</taxon>
    </lineage>
</organism>
<dbReference type="CDD" id="cd06257">
    <property type="entry name" value="DnaJ"/>
    <property type="match status" value="1"/>
</dbReference>
<gene>
    <name evidence="5" type="ORF">THAOC_02248</name>
</gene>
<reference evidence="5 6" key="1">
    <citation type="journal article" date="2012" name="Genome Biol.">
        <title>Genome and low-iron response of an oceanic diatom adapted to chronic iron limitation.</title>
        <authorList>
            <person name="Lommer M."/>
            <person name="Specht M."/>
            <person name="Roy A.S."/>
            <person name="Kraemer L."/>
            <person name="Andreson R."/>
            <person name="Gutowska M.A."/>
            <person name="Wolf J."/>
            <person name="Bergner S.V."/>
            <person name="Schilhabel M.B."/>
            <person name="Klostermeier U.C."/>
            <person name="Beiko R.G."/>
            <person name="Rosenstiel P."/>
            <person name="Hippler M."/>
            <person name="Laroche J."/>
        </authorList>
    </citation>
    <scope>NUCLEOTIDE SEQUENCE [LARGE SCALE GENOMIC DNA]</scope>
    <source>
        <strain evidence="5 6">CCMP1005</strain>
    </source>
</reference>
<dbReference type="GO" id="GO:0051259">
    <property type="term" value="P:protein complex oligomerization"/>
    <property type="evidence" value="ECO:0007669"/>
    <property type="project" value="InterPro"/>
</dbReference>
<comment type="caution">
    <text evidence="5">The sequence shown here is derived from an EMBL/GenBank/DDBJ whole genome shotgun (WGS) entry which is preliminary data.</text>
</comment>
<feature type="domain" description="J" evidence="4">
    <location>
        <begin position="162"/>
        <end position="234"/>
    </location>
</feature>
<evidence type="ECO:0000256" key="2">
    <source>
        <dbReference type="ARBA" id="ARBA00023186"/>
    </source>
</evidence>
<dbReference type="EMBL" id="AGNL01002595">
    <property type="protein sequence ID" value="EJK76006.1"/>
    <property type="molecule type" value="Genomic_DNA"/>
</dbReference>
<dbReference type="GO" id="GO:0044571">
    <property type="term" value="P:[2Fe-2S] cluster assembly"/>
    <property type="evidence" value="ECO:0007669"/>
    <property type="project" value="InterPro"/>
</dbReference>
<dbReference type="SUPFAM" id="SSF47144">
    <property type="entry name" value="HSC20 (HSCB), C-terminal oligomerisation domain"/>
    <property type="match status" value="1"/>
</dbReference>
<dbReference type="NCBIfam" id="TIGR00714">
    <property type="entry name" value="hscB"/>
    <property type="match status" value="1"/>
</dbReference>
<dbReference type="Proteomes" id="UP000266841">
    <property type="component" value="Unassembled WGS sequence"/>
</dbReference>
<evidence type="ECO:0000313" key="6">
    <source>
        <dbReference type="Proteomes" id="UP000266841"/>
    </source>
</evidence>
<dbReference type="GO" id="GO:0001671">
    <property type="term" value="F:ATPase activator activity"/>
    <property type="evidence" value="ECO:0007669"/>
    <property type="project" value="InterPro"/>
</dbReference>
<dbReference type="GO" id="GO:0051087">
    <property type="term" value="F:protein-folding chaperone binding"/>
    <property type="evidence" value="ECO:0007669"/>
    <property type="project" value="InterPro"/>
</dbReference>
<dbReference type="eggNOG" id="KOG3192">
    <property type="taxonomic scope" value="Eukaryota"/>
</dbReference>
<dbReference type="Gene3D" id="1.10.287.110">
    <property type="entry name" value="DnaJ domain"/>
    <property type="match status" value="1"/>
</dbReference>
<dbReference type="InterPro" id="IPR009073">
    <property type="entry name" value="HscB_oligo_C"/>
</dbReference>
<dbReference type="SUPFAM" id="SSF46565">
    <property type="entry name" value="Chaperone J-domain"/>
    <property type="match status" value="1"/>
</dbReference>
<dbReference type="Pfam" id="PF07743">
    <property type="entry name" value="HSCB_C"/>
    <property type="match status" value="1"/>
</dbReference>
<dbReference type="Pfam" id="PF00226">
    <property type="entry name" value="DnaJ"/>
    <property type="match status" value="1"/>
</dbReference>
<dbReference type="AlphaFoldDB" id="K0TM95"/>
<evidence type="ECO:0000256" key="3">
    <source>
        <dbReference type="SAM" id="MobiDB-lite"/>
    </source>
</evidence>
<evidence type="ECO:0000259" key="4">
    <source>
        <dbReference type="PROSITE" id="PS50076"/>
    </source>
</evidence>
<evidence type="ECO:0000313" key="5">
    <source>
        <dbReference type="EMBL" id="EJK76006.1"/>
    </source>
</evidence>
<dbReference type="InterPro" id="IPR004640">
    <property type="entry name" value="HscB"/>
</dbReference>
<dbReference type="PANTHER" id="PTHR14021:SF15">
    <property type="entry name" value="IRON-SULFUR CLUSTER CO-CHAPERONE PROTEIN HSCB"/>
    <property type="match status" value="1"/>
</dbReference>
<name>K0TM95_THAOC</name>
<keyword evidence="2" id="KW-0143">Chaperone</keyword>
<dbReference type="SMART" id="SM00271">
    <property type="entry name" value="DnaJ"/>
    <property type="match status" value="1"/>
</dbReference>
<dbReference type="Gene3D" id="1.20.1280.20">
    <property type="entry name" value="HscB, C-terminal domain"/>
    <property type="match status" value="1"/>
</dbReference>
<comment type="similarity">
    <text evidence="1">Belongs to the HscB family.</text>
</comment>